<dbReference type="AlphaFoldDB" id="A0AAE3XLE0"/>
<keyword evidence="1" id="KW-0732">Signal</keyword>
<protein>
    <submittedName>
        <fullName evidence="2">Uncharacterized protein</fullName>
    </submittedName>
</protein>
<dbReference type="EMBL" id="JAVDQD010000001">
    <property type="protein sequence ID" value="MDR6237916.1"/>
    <property type="molecule type" value="Genomic_DNA"/>
</dbReference>
<evidence type="ECO:0000256" key="1">
    <source>
        <dbReference type="SAM" id="SignalP"/>
    </source>
</evidence>
<evidence type="ECO:0000313" key="3">
    <source>
        <dbReference type="Proteomes" id="UP001185092"/>
    </source>
</evidence>
<keyword evidence="3" id="KW-1185">Reference proteome</keyword>
<evidence type="ECO:0000313" key="2">
    <source>
        <dbReference type="EMBL" id="MDR6237916.1"/>
    </source>
</evidence>
<feature type="chain" id="PRO_5042229291" evidence="1">
    <location>
        <begin position="20"/>
        <end position="211"/>
    </location>
</feature>
<sequence length="211" mass="24130">MKKLTLILFFFASMTSLFAQTAYDEAMQKGLKIMKDFETLDEMKEMANHFERISMKEANDWLPAYYVAWAKIMSTNMGLDKDLIDPTLDDAQKYIDKARTNDGDEAELNVLEAWLNQCRIQVSPMMRGAKYSGKARDILEATIKSSPQNPRASHLLGMNYYYTPSFFGGGCKPALPHLQKADELFESFSSTEKYFVNWGGKNNKSIIQKCH</sequence>
<gene>
    <name evidence="2" type="ORF">HNQ88_000892</name>
</gene>
<dbReference type="Proteomes" id="UP001185092">
    <property type="component" value="Unassembled WGS sequence"/>
</dbReference>
<accession>A0AAE3XLE0</accession>
<dbReference type="RefSeq" id="WP_309937385.1">
    <property type="nucleotide sequence ID" value="NZ_AP025305.1"/>
</dbReference>
<name>A0AAE3XLE0_9BACT</name>
<comment type="caution">
    <text evidence="2">The sequence shown here is derived from an EMBL/GenBank/DDBJ whole genome shotgun (WGS) entry which is preliminary data.</text>
</comment>
<proteinExistence type="predicted"/>
<organism evidence="2 3">
    <name type="scientific">Aureibacter tunicatorum</name>
    <dbReference type="NCBI Taxonomy" id="866807"/>
    <lineage>
        <taxon>Bacteria</taxon>
        <taxon>Pseudomonadati</taxon>
        <taxon>Bacteroidota</taxon>
        <taxon>Cytophagia</taxon>
        <taxon>Cytophagales</taxon>
        <taxon>Persicobacteraceae</taxon>
        <taxon>Aureibacter</taxon>
    </lineage>
</organism>
<reference evidence="2" key="1">
    <citation type="submission" date="2023-07" db="EMBL/GenBank/DDBJ databases">
        <title>Genomic Encyclopedia of Type Strains, Phase IV (KMG-IV): sequencing the most valuable type-strain genomes for metagenomic binning, comparative biology and taxonomic classification.</title>
        <authorList>
            <person name="Goeker M."/>
        </authorList>
    </citation>
    <scope>NUCLEOTIDE SEQUENCE</scope>
    <source>
        <strain evidence="2">DSM 26174</strain>
    </source>
</reference>
<feature type="signal peptide" evidence="1">
    <location>
        <begin position="1"/>
        <end position="19"/>
    </location>
</feature>